<dbReference type="InterPro" id="IPR029045">
    <property type="entry name" value="ClpP/crotonase-like_dom_sf"/>
</dbReference>
<dbReference type="PANTHER" id="PTHR11941">
    <property type="entry name" value="ENOYL-COA HYDRATASE-RELATED"/>
    <property type="match status" value="1"/>
</dbReference>
<keyword evidence="2" id="KW-0443">Lipid metabolism</keyword>
<name>A0A917ZEA8_9ACTN</name>
<evidence type="ECO:0000313" key="6">
    <source>
        <dbReference type="Proteomes" id="UP000641932"/>
    </source>
</evidence>
<dbReference type="GO" id="GO:0006635">
    <property type="term" value="P:fatty acid beta-oxidation"/>
    <property type="evidence" value="ECO:0007669"/>
    <property type="project" value="TreeGrafter"/>
</dbReference>
<dbReference type="AlphaFoldDB" id="A0A917ZEA8"/>
<organism evidence="5 6">
    <name type="scientific">Wenjunlia tyrosinilytica</name>
    <dbReference type="NCBI Taxonomy" id="1544741"/>
    <lineage>
        <taxon>Bacteria</taxon>
        <taxon>Bacillati</taxon>
        <taxon>Actinomycetota</taxon>
        <taxon>Actinomycetes</taxon>
        <taxon>Kitasatosporales</taxon>
        <taxon>Streptomycetaceae</taxon>
        <taxon>Wenjunlia</taxon>
    </lineage>
</organism>
<dbReference type="RefSeq" id="WP_189129802.1">
    <property type="nucleotide sequence ID" value="NZ_BMMS01000002.1"/>
</dbReference>
<evidence type="ECO:0000256" key="2">
    <source>
        <dbReference type="ARBA" id="ARBA00023098"/>
    </source>
</evidence>
<comment type="similarity">
    <text evidence="1 4">Belongs to the enoyl-CoA hydratase/isomerase family.</text>
</comment>
<dbReference type="InterPro" id="IPR018376">
    <property type="entry name" value="Enoyl-CoA_hyd/isom_CS"/>
</dbReference>
<evidence type="ECO:0000256" key="1">
    <source>
        <dbReference type="ARBA" id="ARBA00005254"/>
    </source>
</evidence>
<protein>
    <submittedName>
        <fullName evidence="5">Enoyl-CoA hydratase</fullName>
    </submittedName>
</protein>
<dbReference type="GO" id="GO:0016829">
    <property type="term" value="F:lyase activity"/>
    <property type="evidence" value="ECO:0007669"/>
    <property type="project" value="UniProtKB-KW"/>
</dbReference>
<dbReference type="InterPro" id="IPR001753">
    <property type="entry name" value="Enoyl-CoA_hydra/iso"/>
</dbReference>
<dbReference type="PROSITE" id="PS00166">
    <property type="entry name" value="ENOYL_COA_HYDRATASE"/>
    <property type="match status" value="1"/>
</dbReference>
<evidence type="ECO:0000313" key="5">
    <source>
        <dbReference type="EMBL" id="GGO81241.1"/>
    </source>
</evidence>
<dbReference type="Pfam" id="PF00378">
    <property type="entry name" value="ECH_1"/>
    <property type="match status" value="1"/>
</dbReference>
<keyword evidence="3" id="KW-0456">Lyase</keyword>
<comment type="caution">
    <text evidence="5">The sequence shown here is derived from an EMBL/GenBank/DDBJ whole genome shotgun (WGS) entry which is preliminary data.</text>
</comment>
<dbReference type="EMBL" id="BMMS01000002">
    <property type="protein sequence ID" value="GGO81241.1"/>
    <property type="molecule type" value="Genomic_DNA"/>
</dbReference>
<dbReference type="SUPFAM" id="SSF52096">
    <property type="entry name" value="ClpP/crotonase"/>
    <property type="match status" value="1"/>
</dbReference>
<accession>A0A917ZEA8</accession>
<dbReference type="Gene3D" id="3.90.226.10">
    <property type="entry name" value="2-enoyl-CoA Hydratase, Chain A, domain 1"/>
    <property type="match status" value="1"/>
</dbReference>
<dbReference type="PANTHER" id="PTHR11941:SF169">
    <property type="entry name" value="(7AS)-7A-METHYL-1,5-DIOXO-2,3,5,6,7,7A-HEXAHYDRO-1H-INDENE-CARBOXYL-COA HYDROLASE"/>
    <property type="match status" value="1"/>
</dbReference>
<proteinExistence type="inferred from homology"/>
<reference evidence="5" key="2">
    <citation type="submission" date="2020-09" db="EMBL/GenBank/DDBJ databases">
        <authorList>
            <person name="Sun Q."/>
            <person name="Zhou Y."/>
        </authorList>
    </citation>
    <scope>NUCLEOTIDE SEQUENCE</scope>
    <source>
        <strain evidence="5">CGMCC 4.7201</strain>
    </source>
</reference>
<keyword evidence="6" id="KW-1185">Reference proteome</keyword>
<dbReference type="CDD" id="cd06558">
    <property type="entry name" value="crotonase-like"/>
    <property type="match status" value="1"/>
</dbReference>
<evidence type="ECO:0000256" key="4">
    <source>
        <dbReference type="RuleBase" id="RU003707"/>
    </source>
</evidence>
<reference evidence="5" key="1">
    <citation type="journal article" date="2014" name="Int. J. Syst. Evol. Microbiol.">
        <title>Complete genome sequence of Corynebacterium casei LMG S-19264T (=DSM 44701T), isolated from a smear-ripened cheese.</title>
        <authorList>
            <consortium name="US DOE Joint Genome Institute (JGI-PGF)"/>
            <person name="Walter F."/>
            <person name="Albersmeier A."/>
            <person name="Kalinowski J."/>
            <person name="Ruckert C."/>
        </authorList>
    </citation>
    <scope>NUCLEOTIDE SEQUENCE</scope>
    <source>
        <strain evidence="5">CGMCC 4.7201</strain>
    </source>
</reference>
<gene>
    <name evidence="5" type="ORF">GCM10012280_04990</name>
</gene>
<sequence>MPVPSGSDSLGESKVELERDGVRLAVSGPLATVTLCRGERRNAQTPATWRALIEAGQRLPGDVRVVVLRAEGVSFSAGLDRRMFTPEGIEGEKSFTELASSSDAELDEVIASFQGAFTWWRRNDVVSIAAVQGHAVGAGFQLALACDLRVVADDVQFAMRETGLGLVPDLAGTKPLLDLVGYARALEICATGRWVHAEEAERTGLANLVVPRAELDAAAEDLAAALLAAPRDAVIETKALLREGGGRVYDDQRAAERAAQARRLRDLAGIGD</sequence>
<dbReference type="Proteomes" id="UP000641932">
    <property type="component" value="Unassembled WGS sequence"/>
</dbReference>
<evidence type="ECO:0000256" key="3">
    <source>
        <dbReference type="ARBA" id="ARBA00023239"/>
    </source>
</evidence>